<dbReference type="Gene3D" id="3.40.50.300">
    <property type="entry name" value="P-loop containing nucleotide triphosphate hydrolases"/>
    <property type="match status" value="1"/>
</dbReference>
<protein>
    <recommendedName>
        <fullName evidence="3">RecA family profile 1 domain-containing protein</fullName>
    </recommendedName>
</protein>
<sequence length="398" mass="45090">MSKLRPIKNTELSEYCINILAKHDIHIVGELLKEKPEKIMKILNLNSGQVQKIRYELRRIYGPTRTTLEKQSSKNENVTKDFQISFTFCDGIKPVEIKTSGQCFSTLIGPLDDMLAPNLKVHGTNSNGDSIYSLGPSHLTSKVMWEICGPSGVGKTQLALTLICNFVQLYASEVLYIDTKLDFSASRVKRLLTSRQLTPDTIAGTLQAIKVERVLSAQGVIEMLELLYAELRQGSNHVNSIKMIVIDSLPAVWFLLKADANRLAGKYLLSRLSQMLYRLCDEYNIAVICINLSIIPSPKTNEDPNKNEALSVFCKDDQDISDILEDDDLDEETKNLTYRQVMGYFWLSKPRLRLSMEYMSAEEQEIRTSSRRLLQVTQSTCMREKKSCTVRICDQGVV</sequence>
<dbReference type="InterPro" id="IPR027417">
    <property type="entry name" value="P-loop_NTPase"/>
</dbReference>
<dbReference type="InterPro" id="IPR020588">
    <property type="entry name" value="RecA_ATP-bd"/>
</dbReference>
<feature type="domain" description="RecA family profile 1" evidence="3">
    <location>
        <begin position="100"/>
        <end position="293"/>
    </location>
</feature>
<dbReference type="GO" id="GO:0005657">
    <property type="term" value="C:replication fork"/>
    <property type="evidence" value="ECO:0007669"/>
    <property type="project" value="TreeGrafter"/>
</dbReference>
<dbReference type="Proteomes" id="UP000095300">
    <property type="component" value="Unassembled WGS sequence"/>
</dbReference>
<keyword evidence="2" id="KW-0539">Nucleus</keyword>
<dbReference type="VEuPathDB" id="VectorBase:SCAU014258"/>
<dbReference type="KEGG" id="scac:106082321"/>
<evidence type="ECO:0000313" key="4">
    <source>
        <dbReference type="EnsemblMetazoa" id="SCAU014258-PA"/>
    </source>
</evidence>
<dbReference type="GO" id="GO:0000724">
    <property type="term" value="P:double-strand break repair via homologous recombination"/>
    <property type="evidence" value="ECO:0007669"/>
    <property type="project" value="TreeGrafter"/>
</dbReference>
<evidence type="ECO:0000256" key="1">
    <source>
        <dbReference type="ARBA" id="ARBA00004123"/>
    </source>
</evidence>
<dbReference type="EnsemblMetazoa" id="SCAU014258-RA">
    <property type="protein sequence ID" value="SCAU014258-PA"/>
    <property type="gene ID" value="SCAU014258"/>
</dbReference>
<proteinExistence type="predicted"/>
<accession>A0A1I8Q630</accession>
<comment type="subcellular location">
    <subcellularLocation>
        <location evidence="1">Nucleus</location>
    </subcellularLocation>
</comment>
<dbReference type="OrthoDB" id="336321at2759"/>
<evidence type="ECO:0000313" key="5">
    <source>
        <dbReference type="Proteomes" id="UP000095300"/>
    </source>
</evidence>
<dbReference type="GO" id="GO:0007131">
    <property type="term" value="P:reciprocal meiotic recombination"/>
    <property type="evidence" value="ECO:0007669"/>
    <property type="project" value="TreeGrafter"/>
</dbReference>
<dbReference type="PROSITE" id="PS50162">
    <property type="entry name" value="RECA_2"/>
    <property type="match status" value="1"/>
</dbReference>
<dbReference type="InterPro" id="IPR051988">
    <property type="entry name" value="HRR_RAD51_Paralog"/>
</dbReference>
<dbReference type="GO" id="GO:0033063">
    <property type="term" value="C:Rad51B-Rad51C-Rad51D-XRCC2 complex"/>
    <property type="evidence" value="ECO:0007669"/>
    <property type="project" value="TreeGrafter"/>
</dbReference>
<dbReference type="STRING" id="35570.A0A1I8Q630"/>
<dbReference type="PANTHER" id="PTHR46457">
    <property type="entry name" value="DNA REPAIR PROTEIN RAD51 HOMOLOG 4"/>
    <property type="match status" value="1"/>
</dbReference>
<dbReference type="GO" id="GO:0042148">
    <property type="term" value="P:DNA strand invasion"/>
    <property type="evidence" value="ECO:0007669"/>
    <property type="project" value="TreeGrafter"/>
</dbReference>
<dbReference type="GO" id="GO:0003697">
    <property type="term" value="F:single-stranded DNA binding"/>
    <property type="evidence" value="ECO:0007669"/>
    <property type="project" value="TreeGrafter"/>
</dbReference>
<dbReference type="InterPro" id="IPR013632">
    <property type="entry name" value="Rad51_C"/>
</dbReference>
<dbReference type="SUPFAM" id="SSF52540">
    <property type="entry name" value="P-loop containing nucleoside triphosphate hydrolases"/>
    <property type="match status" value="1"/>
</dbReference>
<dbReference type="AlphaFoldDB" id="A0A1I8Q630"/>
<dbReference type="Pfam" id="PF08423">
    <property type="entry name" value="Rad51"/>
    <property type="match status" value="1"/>
</dbReference>
<dbReference type="Gene3D" id="1.10.150.20">
    <property type="entry name" value="5' to 3' exonuclease, C-terminal subdomain"/>
    <property type="match status" value="1"/>
</dbReference>
<organism evidence="4 5">
    <name type="scientific">Stomoxys calcitrans</name>
    <name type="common">Stable fly</name>
    <name type="synonym">Conops calcitrans</name>
    <dbReference type="NCBI Taxonomy" id="35570"/>
    <lineage>
        <taxon>Eukaryota</taxon>
        <taxon>Metazoa</taxon>
        <taxon>Ecdysozoa</taxon>
        <taxon>Arthropoda</taxon>
        <taxon>Hexapoda</taxon>
        <taxon>Insecta</taxon>
        <taxon>Pterygota</taxon>
        <taxon>Neoptera</taxon>
        <taxon>Endopterygota</taxon>
        <taxon>Diptera</taxon>
        <taxon>Brachycera</taxon>
        <taxon>Muscomorpha</taxon>
        <taxon>Muscoidea</taxon>
        <taxon>Muscidae</taxon>
        <taxon>Stomoxys</taxon>
    </lineage>
</organism>
<dbReference type="SUPFAM" id="SSF47789">
    <property type="entry name" value="C-terminal domain of RNA polymerase alpha subunit"/>
    <property type="match status" value="1"/>
</dbReference>
<name>A0A1I8Q630_STOCA</name>
<dbReference type="GO" id="GO:0005815">
    <property type="term" value="C:microtubule organizing center"/>
    <property type="evidence" value="ECO:0007669"/>
    <property type="project" value="TreeGrafter"/>
</dbReference>
<evidence type="ECO:0000256" key="2">
    <source>
        <dbReference type="ARBA" id="ARBA00023242"/>
    </source>
</evidence>
<dbReference type="GO" id="GO:0000723">
    <property type="term" value="P:telomere maintenance"/>
    <property type="evidence" value="ECO:0007669"/>
    <property type="project" value="TreeGrafter"/>
</dbReference>
<gene>
    <name evidence="4" type="primary">106082321</name>
</gene>
<dbReference type="GO" id="GO:0005524">
    <property type="term" value="F:ATP binding"/>
    <property type="evidence" value="ECO:0007669"/>
    <property type="project" value="InterPro"/>
</dbReference>
<dbReference type="GO" id="GO:0140664">
    <property type="term" value="F:ATP-dependent DNA damage sensor activity"/>
    <property type="evidence" value="ECO:0007669"/>
    <property type="project" value="InterPro"/>
</dbReference>
<evidence type="ECO:0000259" key="3">
    <source>
        <dbReference type="PROSITE" id="PS50162"/>
    </source>
</evidence>
<dbReference type="PANTHER" id="PTHR46457:SF1">
    <property type="entry name" value="DNA REPAIR PROTEIN RAD51 HOMOLOG 4"/>
    <property type="match status" value="1"/>
</dbReference>
<dbReference type="GO" id="GO:0000400">
    <property type="term" value="F:four-way junction DNA binding"/>
    <property type="evidence" value="ECO:0007669"/>
    <property type="project" value="TreeGrafter"/>
</dbReference>
<keyword evidence="5" id="KW-1185">Reference proteome</keyword>
<reference evidence="4" key="1">
    <citation type="submission" date="2020-05" db="UniProtKB">
        <authorList>
            <consortium name="EnsemblMetazoa"/>
        </authorList>
    </citation>
    <scope>IDENTIFICATION</scope>
    <source>
        <strain evidence="4">USDA</strain>
    </source>
</reference>